<gene>
    <name evidence="1" type="ORF">GOP47_0019736</name>
</gene>
<keyword evidence="2" id="KW-1185">Reference proteome</keyword>
<accession>A0A9D4UDB1</accession>
<comment type="caution">
    <text evidence="1">The sequence shown here is derived from an EMBL/GenBank/DDBJ whole genome shotgun (WGS) entry which is preliminary data.</text>
</comment>
<dbReference type="SUPFAM" id="SSF56672">
    <property type="entry name" value="DNA/RNA polymerases"/>
    <property type="match status" value="1"/>
</dbReference>
<dbReference type="Proteomes" id="UP000886520">
    <property type="component" value="Chromosome 19"/>
</dbReference>
<dbReference type="AlphaFoldDB" id="A0A9D4UDB1"/>
<evidence type="ECO:0000313" key="2">
    <source>
        <dbReference type="Proteomes" id="UP000886520"/>
    </source>
</evidence>
<dbReference type="OrthoDB" id="1712951at2759"/>
<evidence type="ECO:0000313" key="1">
    <source>
        <dbReference type="EMBL" id="KAI5065041.1"/>
    </source>
</evidence>
<proteinExistence type="predicted"/>
<protein>
    <submittedName>
        <fullName evidence="1">Uncharacterized protein</fullName>
    </submittedName>
</protein>
<sequence length="203" mass="22510">MNKVFGPYLGGQLNPNKCKLAQPRAHLLGHVVSQNGIEADPDKVKALVLMEPPKSATGHISQTCWRVVKKAGGAVIIQDPQGQGPAGMSKLQRKRVAQKASRTRPSTVVTLRVEASNACSSNISEYQGDGLVLEGQSLSSSGHKSRDVFKQRTKTKLLPDCRRLVVCITRMRSYARGSMHAKWREYRGGGSREWARWIRLRHQ</sequence>
<name>A0A9D4UDB1_ADICA</name>
<reference evidence="1" key="1">
    <citation type="submission" date="2021-01" db="EMBL/GenBank/DDBJ databases">
        <title>Adiantum capillus-veneris genome.</title>
        <authorList>
            <person name="Fang Y."/>
            <person name="Liao Q."/>
        </authorList>
    </citation>
    <scope>NUCLEOTIDE SEQUENCE</scope>
    <source>
        <strain evidence="1">H3</strain>
        <tissue evidence="1">Leaf</tissue>
    </source>
</reference>
<dbReference type="EMBL" id="JABFUD020000019">
    <property type="protein sequence ID" value="KAI5065041.1"/>
    <property type="molecule type" value="Genomic_DNA"/>
</dbReference>
<organism evidence="1 2">
    <name type="scientific">Adiantum capillus-veneris</name>
    <name type="common">Maidenhair fern</name>
    <dbReference type="NCBI Taxonomy" id="13818"/>
    <lineage>
        <taxon>Eukaryota</taxon>
        <taxon>Viridiplantae</taxon>
        <taxon>Streptophyta</taxon>
        <taxon>Embryophyta</taxon>
        <taxon>Tracheophyta</taxon>
        <taxon>Polypodiopsida</taxon>
        <taxon>Polypodiidae</taxon>
        <taxon>Polypodiales</taxon>
        <taxon>Pteridineae</taxon>
        <taxon>Pteridaceae</taxon>
        <taxon>Vittarioideae</taxon>
        <taxon>Adiantum</taxon>
    </lineage>
</organism>
<dbReference type="InterPro" id="IPR043502">
    <property type="entry name" value="DNA/RNA_pol_sf"/>
</dbReference>